<dbReference type="InterPro" id="IPR018103">
    <property type="entry name" value="Translation_control_tumour_CS"/>
</dbReference>
<evidence type="ECO:0000313" key="3">
    <source>
        <dbReference type="EMBL" id="CDI96852.1"/>
    </source>
</evidence>
<evidence type="ECO:0000313" key="4">
    <source>
        <dbReference type="Proteomes" id="UP000017246"/>
    </source>
</evidence>
<accession>A0A087VXE6</accession>
<gene>
    <name evidence="3" type="ORF">EmuJ_000058000</name>
</gene>
<dbReference type="InterPro" id="IPR011057">
    <property type="entry name" value="Mss4-like_sf"/>
</dbReference>
<dbReference type="PRINTS" id="PR01653">
    <property type="entry name" value="TCTPROTEIN"/>
</dbReference>
<dbReference type="PANTHER" id="PTHR11991">
    <property type="entry name" value="TRANSLATIONALLY CONTROLLED TUMOR PROTEIN-RELATED"/>
    <property type="match status" value="1"/>
</dbReference>
<dbReference type="InterPro" id="IPR034737">
    <property type="entry name" value="TCTP"/>
</dbReference>
<evidence type="ECO:0000256" key="1">
    <source>
        <dbReference type="PROSITE-ProRule" id="PRU01133"/>
    </source>
</evidence>
<dbReference type="GO" id="GO:0005509">
    <property type="term" value="F:calcium ion binding"/>
    <property type="evidence" value="ECO:0007669"/>
    <property type="project" value="TreeGrafter"/>
</dbReference>
<dbReference type="EMBL" id="LN902843">
    <property type="protein sequence ID" value="CDI96852.1"/>
    <property type="molecule type" value="Genomic_DNA"/>
</dbReference>
<dbReference type="AlphaFoldDB" id="A0A087VXE6"/>
<dbReference type="GO" id="GO:0005737">
    <property type="term" value="C:cytoplasm"/>
    <property type="evidence" value="ECO:0007669"/>
    <property type="project" value="TreeGrafter"/>
</dbReference>
<feature type="domain" description="TCTP" evidence="2">
    <location>
        <begin position="31"/>
        <end position="202"/>
    </location>
</feature>
<organism evidence="3 4">
    <name type="scientific">Echinococcus multilocularis</name>
    <name type="common">Fox tapeworm</name>
    <dbReference type="NCBI Taxonomy" id="6211"/>
    <lineage>
        <taxon>Eukaryota</taxon>
        <taxon>Metazoa</taxon>
        <taxon>Spiralia</taxon>
        <taxon>Lophotrochozoa</taxon>
        <taxon>Platyhelminthes</taxon>
        <taxon>Cestoda</taxon>
        <taxon>Eucestoda</taxon>
        <taxon>Cyclophyllidea</taxon>
        <taxon>Taeniidae</taxon>
        <taxon>Echinococcus</taxon>
    </lineage>
</organism>
<dbReference type="PROSITE" id="PS51797">
    <property type="entry name" value="TCTP_3"/>
    <property type="match status" value="1"/>
</dbReference>
<dbReference type="Pfam" id="PF00838">
    <property type="entry name" value="TCTP"/>
    <property type="match status" value="1"/>
</dbReference>
<dbReference type="OrthoDB" id="10248936at2759"/>
<name>A0A087VXE6_ECHMU</name>
<reference evidence="3" key="1">
    <citation type="journal article" date="2013" name="Nature">
        <title>The genomes of four tapeworm species reveal adaptations to parasitism.</title>
        <authorList>
            <person name="Tsai I.J."/>
            <person name="Zarowiecki M."/>
            <person name="Holroyd N."/>
            <person name="Garciarrubio A."/>
            <person name="Sanchez-Flores A."/>
            <person name="Brooks K.L."/>
            <person name="Tracey A."/>
            <person name="Bobes R.J."/>
            <person name="Fragoso G."/>
            <person name="Sciutto E."/>
            <person name="Aslett M."/>
            <person name="Beasley H."/>
            <person name="Bennett H.M."/>
            <person name="Cai J."/>
            <person name="Camicia F."/>
            <person name="Clark R."/>
            <person name="Cucher M."/>
            <person name="De Silva N."/>
            <person name="Day T.A."/>
            <person name="Deplazes P."/>
            <person name="Estrada K."/>
            <person name="Fernandez C."/>
            <person name="Holland P.W."/>
            <person name="Hou J."/>
            <person name="Hu S."/>
            <person name="Huckvale T."/>
            <person name="Hung S.S."/>
            <person name="Kamenetzky L."/>
            <person name="Keane J.A."/>
            <person name="Kiss F."/>
            <person name="Koziol U."/>
            <person name="Lambert O."/>
            <person name="Liu K."/>
            <person name="Luo X."/>
            <person name="Luo Y."/>
            <person name="Macchiaroli N."/>
            <person name="Nichol S."/>
            <person name="Paps J."/>
            <person name="Parkinson J."/>
            <person name="Pouchkina-Stantcheva N."/>
            <person name="Riddiford N."/>
            <person name="Rosenzvit M."/>
            <person name="Salinas G."/>
            <person name="Wasmuth J.D."/>
            <person name="Zamanian M."/>
            <person name="Zheng Y."/>
            <person name="Cai X."/>
            <person name="Soberon X."/>
            <person name="Olson P.D."/>
            <person name="Laclette J.P."/>
            <person name="Brehm K."/>
            <person name="Berriman M."/>
            <person name="Garciarrubio A."/>
            <person name="Bobes R.J."/>
            <person name="Fragoso G."/>
            <person name="Sanchez-Flores A."/>
            <person name="Estrada K."/>
            <person name="Cevallos M.A."/>
            <person name="Morett E."/>
            <person name="Gonzalez V."/>
            <person name="Portillo T."/>
            <person name="Ochoa-Leyva A."/>
            <person name="Jose M.V."/>
            <person name="Sciutto E."/>
            <person name="Landa A."/>
            <person name="Jimenez L."/>
            <person name="Valdes V."/>
            <person name="Carrero J.C."/>
            <person name="Larralde C."/>
            <person name="Morales-Montor J."/>
            <person name="Limon-Lason J."/>
            <person name="Soberon X."/>
            <person name="Laclette J.P."/>
        </authorList>
    </citation>
    <scope>NUCLEOTIDE SEQUENCE [LARGE SCALE GENOMIC DNA]</scope>
</reference>
<dbReference type="OMA" id="CAMITEG"/>
<sequence length="202" mass="23622">MITTKITDNVCKYCLNTHLVRYLRPKCHAAMIIYKDFLTGDELFSDAFPIKKINDHIWEVEGKTIKVKEGVDDALIGANPSTEEGGEAVDDGVITVINVVYSHQLEELPFNNKKDYTTYLKDYLKLVTKRVAEKNPEKEKEFQGTVQSYWKDTILKKFEEWQFFRPPNYEAEHQYLIPCNYRDDGVTPYFVFIRDGLEEEKC</sequence>
<dbReference type="Proteomes" id="UP000017246">
    <property type="component" value="Unassembled WGS sequence"/>
</dbReference>
<keyword evidence="4" id="KW-1185">Reference proteome</keyword>
<dbReference type="eggNOG" id="KOG1727">
    <property type="taxonomic scope" value="Eukaryota"/>
</dbReference>
<evidence type="ECO:0000259" key="2">
    <source>
        <dbReference type="PROSITE" id="PS51797"/>
    </source>
</evidence>
<dbReference type="SUPFAM" id="SSF51316">
    <property type="entry name" value="Mss4-like"/>
    <property type="match status" value="1"/>
</dbReference>
<dbReference type="PANTHER" id="PTHR11991:SF0">
    <property type="entry name" value="TRANSLATIONALLY-CONTROLLED TUMOR PROTEIN"/>
    <property type="match status" value="1"/>
</dbReference>
<comment type="similarity">
    <text evidence="1">Belongs to the TCTP family.</text>
</comment>
<dbReference type="PROSITE" id="PS01002">
    <property type="entry name" value="TCTP_1"/>
    <property type="match status" value="1"/>
</dbReference>
<dbReference type="InterPro" id="IPR011323">
    <property type="entry name" value="Mss4/transl-control_tumour"/>
</dbReference>
<dbReference type="Gene3D" id="2.170.150.10">
    <property type="entry name" value="Metal Binding Protein, Guanine Nucleotide Exchange Factor, Chain A"/>
    <property type="match status" value="1"/>
</dbReference>
<dbReference type="InterPro" id="IPR018105">
    <property type="entry name" value="Translational_control_tumour_p"/>
</dbReference>
<reference evidence="3" key="2">
    <citation type="submission" date="2015-11" db="EMBL/GenBank/DDBJ databases">
        <authorList>
            <person name="Zhang Y."/>
            <person name="Guo Z."/>
        </authorList>
    </citation>
    <scope>NUCLEOTIDE SEQUENCE</scope>
</reference>
<protein>
    <submittedName>
        <fullName evidence="3">Translationally controlled tumor protein</fullName>
    </submittedName>
</protein>
<dbReference type="STRING" id="6211.A0A087VXE6"/>
<proteinExistence type="inferred from homology"/>